<evidence type="ECO:0000313" key="3">
    <source>
        <dbReference type="Proteomes" id="UP000756346"/>
    </source>
</evidence>
<gene>
    <name evidence="2" type="ORF">B0I36DRAFT_29386</name>
</gene>
<feature type="region of interest" description="Disordered" evidence="1">
    <location>
        <begin position="141"/>
        <end position="166"/>
    </location>
</feature>
<dbReference type="Proteomes" id="UP000756346">
    <property type="component" value="Unassembled WGS sequence"/>
</dbReference>
<comment type="caution">
    <text evidence="2">The sequence shown here is derived from an EMBL/GenBank/DDBJ whole genome shotgun (WGS) entry which is preliminary data.</text>
</comment>
<dbReference type="RefSeq" id="XP_046007342.1">
    <property type="nucleotide sequence ID" value="XM_046151809.1"/>
</dbReference>
<accession>A0A9P8XWE3</accession>
<evidence type="ECO:0000313" key="2">
    <source>
        <dbReference type="EMBL" id="KAH7021141.1"/>
    </source>
</evidence>
<name>A0A9P8XWE3_9PEZI</name>
<reference evidence="2" key="1">
    <citation type="journal article" date="2021" name="Nat. Commun.">
        <title>Genetic determinants of endophytism in the Arabidopsis root mycobiome.</title>
        <authorList>
            <person name="Mesny F."/>
            <person name="Miyauchi S."/>
            <person name="Thiergart T."/>
            <person name="Pickel B."/>
            <person name="Atanasova L."/>
            <person name="Karlsson M."/>
            <person name="Huettel B."/>
            <person name="Barry K.W."/>
            <person name="Haridas S."/>
            <person name="Chen C."/>
            <person name="Bauer D."/>
            <person name="Andreopoulos W."/>
            <person name="Pangilinan J."/>
            <person name="LaButti K."/>
            <person name="Riley R."/>
            <person name="Lipzen A."/>
            <person name="Clum A."/>
            <person name="Drula E."/>
            <person name="Henrissat B."/>
            <person name="Kohler A."/>
            <person name="Grigoriev I.V."/>
            <person name="Martin F.M."/>
            <person name="Hacquard S."/>
        </authorList>
    </citation>
    <scope>NUCLEOTIDE SEQUENCE</scope>
    <source>
        <strain evidence="2">MPI-CAGE-CH-0230</strain>
    </source>
</reference>
<proteinExistence type="predicted"/>
<dbReference type="GeneID" id="70181355"/>
<keyword evidence="3" id="KW-1185">Reference proteome</keyword>
<dbReference type="AlphaFoldDB" id="A0A9P8XWE3"/>
<sequence>MPRLSDSVPLLSLDDAKFLGPGTKLIQRDRPGGGHCSATMCAFLPRLFHLIHHCFHSPDLSKTAAPCVTKNLMMSAEHLIHCPNRPVTRRSRGISRALLSPPPPIANVVPSLDFCSFFLLSYKYKCRLQFLNTPAAKMRKRRQASGQSPYLEPGKNPSCILDDAPFPPSFRYLS</sequence>
<protein>
    <submittedName>
        <fullName evidence="2">Uncharacterized protein</fullName>
    </submittedName>
</protein>
<organism evidence="2 3">
    <name type="scientific">Microdochium trichocladiopsis</name>
    <dbReference type="NCBI Taxonomy" id="1682393"/>
    <lineage>
        <taxon>Eukaryota</taxon>
        <taxon>Fungi</taxon>
        <taxon>Dikarya</taxon>
        <taxon>Ascomycota</taxon>
        <taxon>Pezizomycotina</taxon>
        <taxon>Sordariomycetes</taxon>
        <taxon>Xylariomycetidae</taxon>
        <taxon>Xylariales</taxon>
        <taxon>Microdochiaceae</taxon>
        <taxon>Microdochium</taxon>
    </lineage>
</organism>
<dbReference type="EMBL" id="JAGTJQ010000010">
    <property type="protein sequence ID" value="KAH7021141.1"/>
    <property type="molecule type" value="Genomic_DNA"/>
</dbReference>
<evidence type="ECO:0000256" key="1">
    <source>
        <dbReference type="SAM" id="MobiDB-lite"/>
    </source>
</evidence>